<name>A0A2Z3H6W3_9BACT</name>
<evidence type="ECO:0000313" key="1">
    <source>
        <dbReference type="EMBL" id="AWM39357.1"/>
    </source>
</evidence>
<gene>
    <name evidence="1" type="ORF">C1280_21795</name>
</gene>
<organism evidence="1 2">
    <name type="scientific">Gemmata obscuriglobus</name>
    <dbReference type="NCBI Taxonomy" id="114"/>
    <lineage>
        <taxon>Bacteria</taxon>
        <taxon>Pseudomonadati</taxon>
        <taxon>Planctomycetota</taxon>
        <taxon>Planctomycetia</taxon>
        <taxon>Gemmatales</taxon>
        <taxon>Gemmataceae</taxon>
        <taxon>Gemmata</taxon>
    </lineage>
</organism>
<sequence length="180" mass="19527">MGAATGMNSFDTALYYADFVTLTTGPSGIPPYQPTVPPYNTHLSITNNSAVWKELGDVISLNGVPMERSVTPLTHLRSPGMAAEKIPGFLDAGQLTLRLNSNKGLLAKLQTLMPAGDPNIAPYTHPKWGRLSWAVFFPDNGIWLLTGFIKSSPVEIPEDNRITIELTVEISGKPTFLAFV</sequence>
<evidence type="ECO:0008006" key="3">
    <source>
        <dbReference type="Google" id="ProtNLM"/>
    </source>
</evidence>
<accession>A0A2Z3H6W3</accession>
<dbReference type="Gene3D" id="4.10.410.40">
    <property type="match status" value="1"/>
</dbReference>
<reference evidence="1 2" key="1">
    <citation type="submission" date="2018-01" db="EMBL/GenBank/DDBJ databases">
        <title>G. obscuriglobus.</title>
        <authorList>
            <person name="Franke J."/>
            <person name="Blomberg W."/>
            <person name="Selmecki A."/>
        </authorList>
    </citation>
    <scope>NUCLEOTIDE SEQUENCE [LARGE SCALE GENOMIC DNA]</scope>
    <source>
        <strain evidence="1 2">DSM 5831</strain>
    </source>
</reference>
<keyword evidence="2" id="KW-1185">Reference proteome</keyword>
<proteinExistence type="predicted"/>
<dbReference type="Proteomes" id="UP000245802">
    <property type="component" value="Chromosome"/>
</dbReference>
<dbReference type="RefSeq" id="WP_010033831.1">
    <property type="nucleotide sequence ID" value="NZ_CP025958.1"/>
</dbReference>
<dbReference type="EMBL" id="CP025958">
    <property type="protein sequence ID" value="AWM39357.1"/>
    <property type="molecule type" value="Genomic_DNA"/>
</dbReference>
<dbReference type="AlphaFoldDB" id="A0A2Z3H6W3"/>
<evidence type="ECO:0000313" key="2">
    <source>
        <dbReference type="Proteomes" id="UP000245802"/>
    </source>
</evidence>
<protein>
    <recommendedName>
        <fullName evidence="3">Phage tail protein</fullName>
    </recommendedName>
</protein>
<dbReference type="KEGG" id="gog:C1280_21795"/>